<dbReference type="Gene3D" id="2.60.40.1120">
    <property type="entry name" value="Carboxypeptidase-like, regulatory domain"/>
    <property type="match status" value="1"/>
</dbReference>
<dbReference type="Gene3D" id="2.170.130.10">
    <property type="entry name" value="TonB-dependent receptor, plug domain"/>
    <property type="match status" value="1"/>
</dbReference>
<evidence type="ECO:0000256" key="8">
    <source>
        <dbReference type="SAM" id="MobiDB-lite"/>
    </source>
</evidence>
<dbReference type="InterPro" id="IPR039426">
    <property type="entry name" value="TonB-dep_rcpt-like"/>
</dbReference>
<dbReference type="PROSITE" id="PS52016">
    <property type="entry name" value="TONB_DEPENDENT_REC_3"/>
    <property type="match status" value="1"/>
</dbReference>
<dbReference type="InterPro" id="IPR037066">
    <property type="entry name" value="Plug_dom_sf"/>
</dbReference>
<dbReference type="EMBL" id="VWSF01000015">
    <property type="protein sequence ID" value="KAA5542997.1"/>
    <property type="molecule type" value="Genomic_DNA"/>
</dbReference>
<dbReference type="Gene3D" id="2.40.170.20">
    <property type="entry name" value="TonB-dependent receptor, beta-barrel domain"/>
    <property type="match status" value="1"/>
</dbReference>
<dbReference type="GO" id="GO:0009279">
    <property type="term" value="C:cell outer membrane"/>
    <property type="evidence" value="ECO:0007669"/>
    <property type="project" value="UniProtKB-SubCell"/>
</dbReference>
<dbReference type="NCBIfam" id="TIGR04056">
    <property type="entry name" value="OMP_RagA_SusC"/>
    <property type="match status" value="1"/>
</dbReference>
<evidence type="ECO:0000256" key="9">
    <source>
        <dbReference type="SAM" id="SignalP"/>
    </source>
</evidence>
<dbReference type="Proteomes" id="UP000323426">
    <property type="component" value="Unassembled WGS sequence"/>
</dbReference>
<keyword evidence="11" id="KW-0675">Receptor</keyword>
<evidence type="ECO:0000256" key="1">
    <source>
        <dbReference type="ARBA" id="ARBA00004571"/>
    </source>
</evidence>
<dbReference type="InterPro" id="IPR036942">
    <property type="entry name" value="Beta-barrel_TonB_sf"/>
</dbReference>
<dbReference type="InterPro" id="IPR023996">
    <property type="entry name" value="TonB-dep_OMP_SusC/RagA"/>
</dbReference>
<proteinExistence type="inferred from homology"/>
<dbReference type="InterPro" id="IPR023997">
    <property type="entry name" value="TonB-dep_OMP_SusC/RagA_CS"/>
</dbReference>
<accession>A0A5M6D654</accession>
<feature type="region of interest" description="Disordered" evidence="8">
    <location>
        <begin position="993"/>
        <end position="1015"/>
    </location>
</feature>
<comment type="caution">
    <text evidence="11">The sequence shown here is derived from an EMBL/GenBank/DDBJ whole genome shotgun (WGS) entry which is preliminary data.</text>
</comment>
<comment type="similarity">
    <text evidence="7">Belongs to the TonB-dependent receptor family.</text>
</comment>
<dbReference type="Pfam" id="PF13715">
    <property type="entry name" value="CarbopepD_reg_2"/>
    <property type="match status" value="1"/>
</dbReference>
<gene>
    <name evidence="11" type="ORF">F0145_17850</name>
</gene>
<dbReference type="SUPFAM" id="SSF49464">
    <property type="entry name" value="Carboxypeptidase regulatory domain-like"/>
    <property type="match status" value="1"/>
</dbReference>
<keyword evidence="4 7" id="KW-0812">Transmembrane</keyword>
<dbReference type="RefSeq" id="WP_150090428.1">
    <property type="nucleotide sequence ID" value="NZ_VWSF01000015.1"/>
</dbReference>
<evidence type="ECO:0000256" key="3">
    <source>
        <dbReference type="ARBA" id="ARBA00022452"/>
    </source>
</evidence>
<evidence type="ECO:0000256" key="2">
    <source>
        <dbReference type="ARBA" id="ARBA00022448"/>
    </source>
</evidence>
<keyword evidence="5 7" id="KW-0472">Membrane</keyword>
<feature type="compositionally biased region" description="Polar residues" evidence="8">
    <location>
        <begin position="996"/>
        <end position="1005"/>
    </location>
</feature>
<dbReference type="InterPro" id="IPR012910">
    <property type="entry name" value="Plug_dom"/>
</dbReference>
<name>A0A5M6D654_9BACT</name>
<reference evidence="11 12" key="1">
    <citation type="submission" date="2019-09" db="EMBL/GenBank/DDBJ databases">
        <title>Genome sequence and assembly of Adhaeribacter sp.</title>
        <authorList>
            <person name="Chhetri G."/>
        </authorList>
    </citation>
    <scope>NUCLEOTIDE SEQUENCE [LARGE SCALE GENOMIC DNA]</scope>
    <source>
        <strain evidence="11 12">DK36</strain>
    </source>
</reference>
<comment type="subcellular location">
    <subcellularLocation>
        <location evidence="1 7">Cell outer membrane</location>
        <topology evidence="1 7">Multi-pass membrane protein</topology>
    </subcellularLocation>
</comment>
<evidence type="ECO:0000256" key="5">
    <source>
        <dbReference type="ARBA" id="ARBA00023136"/>
    </source>
</evidence>
<keyword evidence="2 7" id="KW-0813">Transport</keyword>
<evidence type="ECO:0000256" key="4">
    <source>
        <dbReference type="ARBA" id="ARBA00022692"/>
    </source>
</evidence>
<dbReference type="AlphaFoldDB" id="A0A5M6D654"/>
<dbReference type="InterPro" id="IPR008969">
    <property type="entry name" value="CarboxyPept-like_regulatory"/>
</dbReference>
<feature type="signal peptide" evidence="9">
    <location>
        <begin position="1"/>
        <end position="26"/>
    </location>
</feature>
<feature type="domain" description="TonB-dependent receptor plug" evidence="10">
    <location>
        <begin position="141"/>
        <end position="261"/>
    </location>
</feature>
<dbReference type="SUPFAM" id="SSF56935">
    <property type="entry name" value="Porins"/>
    <property type="match status" value="1"/>
</dbReference>
<evidence type="ECO:0000259" key="10">
    <source>
        <dbReference type="Pfam" id="PF07715"/>
    </source>
</evidence>
<evidence type="ECO:0000256" key="7">
    <source>
        <dbReference type="PROSITE-ProRule" id="PRU01360"/>
    </source>
</evidence>
<protein>
    <submittedName>
        <fullName evidence="11">TonB-dependent receptor</fullName>
    </submittedName>
</protein>
<keyword evidence="12" id="KW-1185">Reference proteome</keyword>
<keyword evidence="9" id="KW-0732">Signal</keyword>
<sequence length="1025" mass="111631">MKKLLQKSSKLLVLLALYQTASPAYAAKYSLNLTSKSISQPDDPTSTNANISGKVVTAAGEPLPGVTVIVKNTQNGTTTATDGTFQLSVAKPTEVLVFSFIGYTAKEVPLNNQKNIQVTLHDDVKALSEVVVVGYGTQERRNLVGSVTKVDAAETKDIPTGGFNAQLQGKVAGVQVSSNTGVPGEAVALRVRGATSINSSNEPLYVIDGVFLNSSSLQSIGTGGKATSPLADINPADILSVEVLKDASATAIYGSRGANGVIIVTTKRGDFNQKPKITFNASQGWSKAVKLWDLTTGPEHATLVNEYYTNIGKPKPFRPATEVINGVAGLGLPEEQQTYDRLGKVFGTARLQNYDLALQGGTANTKYYIAGGYNTQESILKPITFERASFKVNLDQVINDKWQVGVSNTFGRTFRNQARAGDGPAGGLLQAALHTPTYLAPTNEQGVPVGRAGFDNVDLLLENYDVHSVSLRYLGNLYLEGELLPNVRFRSSWGVDYNNYDESEYWNTYLISGSPAGAATAATGQQTALLNEQTLTFRKEIAPGHTLGVLLGNTLQSNVLSRTSATGTGFANNSFKLISAAAVSTSSQSWTKNTLTSFFSRVDYNYHNRYLLELTFRADGSSRFGNQNKWGYFPAIGAAWRAKQEKFLKDVNAISDLKLKVNYGITGNQNLPDFANQGLWAGGSPYQGQPGTAPQQLGNENLKWERTSQINAGLELGLLHDRLGLEVNVYHKYTKDGLLPTALPATTGFSTYWDNVAEVSNKGFELGINTENIKTAGFSWQTNFNISRNINRIEKLPTPLKYGSRDLIIQQEGHPLYSFWVYKQLYVDPQTGNAVYEDVDKNGSITTADRQIYGSIWPKYFGGITNNFSYRGFDANIFLAFSYGNKIYNHNRFFGEGGGARDAARIIFASNLNRWQQPGDITDVPKADGVNVNNYRDGGSRWLEDGSYLRLRAVNLGYTLPLNYARRFKMEAVRVYVVGSNLFTATKYTGLDPESAASSDQNQQGIDLGTPPQPRSIQVGVNLTL</sequence>
<evidence type="ECO:0000256" key="6">
    <source>
        <dbReference type="ARBA" id="ARBA00023237"/>
    </source>
</evidence>
<dbReference type="NCBIfam" id="TIGR04057">
    <property type="entry name" value="SusC_RagA_signa"/>
    <property type="match status" value="1"/>
</dbReference>
<evidence type="ECO:0000313" key="12">
    <source>
        <dbReference type="Proteomes" id="UP000323426"/>
    </source>
</evidence>
<keyword evidence="6 7" id="KW-0998">Cell outer membrane</keyword>
<feature type="chain" id="PRO_5024371358" evidence="9">
    <location>
        <begin position="27"/>
        <end position="1025"/>
    </location>
</feature>
<evidence type="ECO:0000313" key="11">
    <source>
        <dbReference type="EMBL" id="KAA5542997.1"/>
    </source>
</evidence>
<organism evidence="11 12">
    <name type="scientific">Adhaeribacter rhizoryzae</name>
    <dbReference type="NCBI Taxonomy" id="2607907"/>
    <lineage>
        <taxon>Bacteria</taxon>
        <taxon>Pseudomonadati</taxon>
        <taxon>Bacteroidota</taxon>
        <taxon>Cytophagia</taxon>
        <taxon>Cytophagales</taxon>
        <taxon>Hymenobacteraceae</taxon>
        <taxon>Adhaeribacter</taxon>
    </lineage>
</organism>
<dbReference type="Pfam" id="PF07715">
    <property type="entry name" value="Plug"/>
    <property type="match status" value="1"/>
</dbReference>
<keyword evidence="3 7" id="KW-1134">Transmembrane beta strand</keyword>